<accession>A0A371CYV3</accession>
<feature type="transmembrane region" description="Helical" evidence="2">
    <location>
        <begin position="69"/>
        <end position="93"/>
    </location>
</feature>
<keyword evidence="2" id="KW-1133">Transmembrane helix</keyword>
<evidence type="ECO:0000313" key="3">
    <source>
        <dbReference type="EMBL" id="RDX45468.1"/>
    </source>
</evidence>
<proteinExistence type="predicted"/>
<evidence type="ECO:0000256" key="2">
    <source>
        <dbReference type="SAM" id="Phobius"/>
    </source>
</evidence>
<keyword evidence="2" id="KW-0472">Membrane</keyword>
<feature type="region of interest" description="Disordered" evidence="1">
    <location>
        <begin position="1"/>
        <end position="27"/>
    </location>
</feature>
<protein>
    <submittedName>
        <fullName evidence="3">Uncharacterized protein</fullName>
    </submittedName>
</protein>
<keyword evidence="2" id="KW-0812">Transmembrane</keyword>
<organism evidence="3 4">
    <name type="scientific">Lentinus brumalis</name>
    <dbReference type="NCBI Taxonomy" id="2498619"/>
    <lineage>
        <taxon>Eukaryota</taxon>
        <taxon>Fungi</taxon>
        <taxon>Dikarya</taxon>
        <taxon>Basidiomycota</taxon>
        <taxon>Agaricomycotina</taxon>
        <taxon>Agaricomycetes</taxon>
        <taxon>Polyporales</taxon>
        <taxon>Polyporaceae</taxon>
        <taxon>Lentinus</taxon>
    </lineage>
</organism>
<feature type="compositionally biased region" description="Low complexity" evidence="1">
    <location>
        <begin position="1"/>
        <end position="22"/>
    </location>
</feature>
<feature type="compositionally biased region" description="Polar residues" evidence="1">
    <location>
        <begin position="120"/>
        <end position="129"/>
    </location>
</feature>
<reference evidence="3 4" key="1">
    <citation type="journal article" date="2018" name="Biotechnol. Biofuels">
        <title>Integrative visual omics of the white-rot fungus Polyporus brumalis exposes the biotechnological potential of its oxidative enzymes for delignifying raw plant biomass.</title>
        <authorList>
            <person name="Miyauchi S."/>
            <person name="Rancon A."/>
            <person name="Drula E."/>
            <person name="Hage H."/>
            <person name="Chaduli D."/>
            <person name="Favel A."/>
            <person name="Grisel S."/>
            <person name="Henrissat B."/>
            <person name="Herpoel-Gimbert I."/>
            <person name="Ruiz-Duenas F.J."/>
            <person name="Chevret D."/>
            <person name="Hainaut M."/>
            <person name="Lin J."/>
            <person name="Wang M."/>
            <person name="Pangilinan J."/>
            <person name="Lipzen A."/>
            <person name="Lesage-Meessen L."/>
            <person name="Navarro D."/>
            <person name="Riley R."/>
            <person name="Grigoriev I.V."/>
            <person name="Zhou S."/>
            <person name="Raouche S."/>
            <person name="Rosso M.N."/>
        </authorList>
    </citation>
    <scope>NUCLEOTIDE SEQUENCE [LARGE SCALE GENOMIC DNA]</scope>
    <source>
        <strain evidence="3 4">BRFM 1820</strain>
    </source>
</reference>
<dbReference type="EMBL" id="KZ857437">
    <property type="protein sequence ID" value="RDX45468.1"/>
    <property type="molecule type" value="Genomic_DNA"/>
</dbReference>
<gene>
    <name evidence="3" type="ORF">OH76DRAFT_955936</name>
</gene>
<sequence>MAPASSTASSSATARHSAGSSSPTPTAITTVVDVTPSHSILTTTVTSGGSASLPTVGAEIQHHSSNIPIAAIAGGTAAGVVLALAIVVGWTWWGRCIKRKKAKERKEALAFLEVRENTRKNASSLSAPATQYRPGFSMRGHPSRKVQFVSSGAPPASQSLQGTSEKKGSVDAEKSAQPAPTLRPPTPTAQLKGDVNKPEMRLPPPLPRKNPKRESAHQPSTAPTDVLPVQHRLAHQASTVSAASQYSTQSAVEERPSGVPSSLLLALTNEGNRRSFLAGYLPWNRYRSSVASNNRLSEYTTDSMYSQLDDQSWEPVGFAYGGEEELPRR</sequence>
<evidence type="ECO:0000256" key="1">
    <source>
        <dbReference type="SAM" id="MobiDB-lite"/>
    </source>
</evidence>
<keyword evidence="4" id="KW-1185">Reference proteome</keyword>
<evidence type="ECO:0000313" key="4">
    <source>
        <dbReference type="Proteomes" id="UP000256964"/>
    </source>
</evidence>
<feature type="compositionally biased region" description="Basic and acidic residues" evidence="1">
    <location>
        <begin position="164"/>
        <end position="174"/>
    </location>
</feature>
<dbReference type="AlphaFoldDB" id="A0A371CYV3"/>
<dbReference type="OrthoDB" id="3244253at2759"/>
<feature type="region of interest" description="Disordered" evidence="1">
    <location>
        <begin position="118"/>
        <end position="225"/>
    </location>
</feature>
<name>A0A371CYV3_9APHY</name>
<dbReference type="Proteomes" id="UP000256964">
    <property type="component" value="Unassembled WGS sequence"/>
</dbReference>